<name>A0A371GAA7_MUCPR</name>
<evidence type="ECO:0000256" key="1">
    <source>
        <dbReference type="SAM" id="MobiDB-lite"/>
    </source>
</evidence>
<comment type="caution">
    <text evidence="2">The sequence shown here is derived from an EMBL/GenBank/DDBJ whole genome shotgun (WGS) entry which is preliminary data.</text>
</comment>
<reference evidence="2" key="1">
    <citation type="submission" date="2018-05" db="EMBL/GenBank/DDBJ databases">
        <title>Draft genome of Mucuna pruriens seed.</title>
        <authorList>
            <person name="Nnadi N.E."/>
            <person name="Vos R."/>
            <person name="Hasami M.H."/>
            <person name="Devisetty U.K."/>
            <person name="Aguiy J.C."/>
        </authorList>
    </citation>
    <scope>NUCLEOTIDE SEQUENCE [LARGE SCALE GENOMIC DNA]</scope>
    <source>
        <strain evidence="2">JCA_2017</strain>
    </source>
</reference>
<sequence length="143" mass="15702">MESSRIRVDGLIINMGSSYFGRGRVKGPEFAISSTTFPTTTTTTESANSRQLTIFGGLDEATRNKQYGVPTKYELQQHAVPTKHEPHHPRPQDANRTVSKYCEPITIGNASAIILRSGKELPHPALQQLPRPTKADSEPDADS</sequence>
<dbReference type="AlphaFoldDB" id="A0A371GAA7"/>
<gene>
    <name evidence="2" type="ORF">CR513_31032</name>
</gene>
<dbReference type="EMBL" id="QJKJ01006216">
    <property type="protein sequence ID" value="RDX87490.1"/>
    <property type="molecule type" value="Genomic_DNA"/>
</dbReference>
<accession>A0A371GAA7</accession>
<proteinExistence type="predicted"/>
<dbReference type="Proteomes" id="UP000257109">
    <property type="component" value="Unassembled WGS sequence"/>
</dbReference>
<keyword evidence="3" id="KW-1185">Reference proteome</keyword>
<feature type="non-terminal residue" evidence="2">
    <location>
        <position position="1"/>
    </location>
</feature>
<feature type="region of interest" description="Disordered" evidence="1">
    <location>
        <begin position="118"/>
        <end position="143"/>
    </location>
</feature>
<protein>
    <submittedName>
        <fullName evidence="2">Uncharacterized protein</fullName>
    </submittedName>
</protein>
<organism evidence="2 3">
    <name type="scientific">Mucuna pruriens</name>
    <name type="common">Velvet bean</name>
    <name type="synonym">Dolichos pruriens</name>
    <dbReference type="NCBI Taxonomy" id="157652"/>
    <lineage>
        <taxon>Eukaryota</taxon>
        <taxon>Viridiplantae</taxon>
        <taxon>Streptophyta</taxon>
        <taxon>Embryophyta</taxon>
        <taxon>Tracheophyta</taxon>
        <taxon>Spermatophyta</taxon>
        <taxon>Magnoliopsida</taxon>
        <taxon>eudicotyledons</taxon>
        <taxon>Gunneridae</taxon>
        <taxon>Pentapetalae</taxon>
        <taxon>rosids</taxon>
        <taxon>fabids</taxon>
        <taxon>Fabales</taxon>
        <taxon>Fabaceae</taxon>
        <taxon>Papilionoideae</taxon>
        <taxon>50 kb inversion clade</taxon>
        <taxon>NPAAA clade</taxon>
        <taxon>indigoferoid/millettioid clade</taxon>
        <taxon>Phaseoleae</taxon>
        <taxon>Mucuna</taxon>
    </lineage>
</organism>
<evidence type="ECO:0000313" key="3">
    <source>
        <dbReference type="Proteomes" id="UP000257109"/>
    </source>
</evidence>
<evidence type="ECO:0000313" key="2">
    <source>
        <dbReference type="EMBL" id="RDX87490.1"/>
    </source>
</evidence>